<dbReference type="GO" id="GO:0016491">
    <property type="term" value="F:oxidoreductase activity"/>
    <property type="evidence" value="ECO:0007669"/>
    <property type="project" value="UniProtKB-KW"/>
</dbReference>
<comment type="caution">
    <text evidence="5">The sequence shown here is derived from an EMBL/GenBank/DDBJ whole genome shotgun (WGS) entry which is preliminary data.</text>
</comment>
<dbReference type="PROSITE" id="PS00061">
    <property type="entry name" value="ADH_SHORT"/>
    <property type="match status" value="1"/>
</dbReference>
<dbReference type="PRINTS" id="PR00081">
    <property type="entry name" value="GDHRDH"/>
</dbReference>
<accession>A0ABW4DRD4</accession>
<dbReference type="PRINTS" id="PR00080">
    <property type="entry name" value="SDRFAMILY"/>
</dbReference>
<organism evidence="5 6">
    <name type="scientific">Lapidilactobacillus mulanensis</name>
    <dbReference type="NCBI Taxonomy" id="2485999"/>
    <lineage>
        <taxon>Bacteria</taxon>
        <taxon>Bacillati</taxon>
        <taxon>Bacillota</taxon>
        <taxon>Bacilli</taxon>
        <taxon>Lactobacillales</taxon>
        <taxon>Lactobacillaceae</taxon>
        <taxon>Lapidilactobacillus</taxon>
    </lineage>
</organism>
<dbReference type="InterPro" id="IPR057326">
    <property type="entry name" value="KR_dom"/>
</dbReference>
<evidence type="ECO:0000259" key="4">
    <source>
        <dbReference type="SMART" id="SM00822"/>
    </source>
</evidence>
<dbReference type="InterPro" id="IPR002347">
    <property type="entry name" value="SDR_fam"/>
</dbReference>
<evidence type="ECO:0000256" key="3">
    <source>
        <dbReference type="RuleBase" id="RU000363"/>
    </source>
</evidence>
<dbReference type="EC" id="1.-.-.-" evidence="5"/>
<sequence length="266" mass="28749">MVNDYRTLRDKVVVITGASSGIGRDIALESASRGARVFLLARRLEQLNEVRNECANLSLTSATAIQVDVSKLSELEAAVAQINSEVDHVDVLVNAAGFGDFLPFTEIPLDKIEQMFRVNVFGTMLLTRLLAPSLFATQGHIVTIGSMAGKIPTANSAVYSATKGALIAFSNALRIELKPVKVKVTTVNPGPVSTDFFNVADSGKKYFQKISWLSLDPEKLATKVVASFGHPVREINAPWFMDVAARLYPLAPRVGDFLAGTIGNQK</sequence>
<evidence type="ECO:0000313" key="6">
    <source>
        <dbReference type="Proteomes" id="UP001597244"/>
    </source>
</evidence>
<name>A0ABW4DRD4_9LACO</name>
<keyword evidence="6" id="KW-1185">Reference proteome</keyword>
<dbReference type="Pfam" id="PF00106">
    <property type="entry name" value="adh_short"/>
    <property type="match status" value="1"/>
</dbReference>
<dbReference type="Proteomes" id="UP001597244">
    <property type="component" value="Unassembled WGS sequence"/>
</dbReference>
<dbReference type="SMART" id="SM00822">
    <property type="entry name" value="PKS_KR"/>
    <property type="match status" value="1"/>
</dbReference>
<dbReference type="RefSeq" id="WP_125578787.1">
    <property type="nucleotide sequence ID" value="NZ_JBHTOF010000076.1"/>
</dbReference>
<keyword evidence="2 5" id="KW-0560">Oxidoreductase</keyword>
<evidence type="ECO:0000256" key="2">
    <source>
        <dbReference type="ARBA" id="ARBA00023002"/>
    </source>
</evidence>
<dbReference type="Gene3D" id="3.40.50.720">
    <property type="entry name" value="NAD(P)-binding Rossmann-like Domain"/>
    <property type="match status" value="1"/>
</dbReference>
<comment type="similarity">
    <text evidence="1 3">Belongs to the short-chain dehydrogenases/reductases (SDR) family.</text>
</comment>
<dbReference type="InterPro" id="IPR020904">
    <property type="entry name" value="Sc_DH/Rdtase_CS"/>
</dbReference>
<dbReference type="PANTHER" id="PTHR44196">
    <property type="entry name" value="DEHYDROGENASE/REDUCTASE SDR FAMILY MEMBER 7B"/>
    <property type="match status" value="1"/>
</dbReference>
<evidence type="ECO:0000256" key="1">
    <source>
        <dbReference type="ARBA" id="ARBA00006484"/>
    </source>
</evidence>
<feature type="domain" description="Ketoreductase" evidence="4">
    <location>
        <begin position="11"/>
        <end position="195"/>
    </location>
</feature>
<reference evidence="6" key="1">
    <citation type="journal article" date="2019" name="Int. J. Syst. Evol. Microbiol.">
        <title>The Global Catalogue of Microorganisms (GCM) 10K type strain sequencing project: providing services to taxonomists for standard genome sequencing and annotation.</title>
        <authorList>
            <consortium name="The Broad Institute Genomics Platform"/>
            <consortium name="The Broad Institute Genome Sequencing Center for Infectious Disease"/>
            <person name="Wu L."/>
            <person name="Ma J."/>
        </authorList>
    </citation>
    <scope>NUCLEOTIDE SEQUENCE [LARGE SCALE GENOMIC DNA]</scope>
    <source>
        <strain evidence="6">CCM 8951</strain>
    </source>
</reference>
<proteinExistence type="inferred from homology"/>
<protein>
    <submittedName>
        <fullName evidence="5">SDR family NAD(P)-dependent oxidoreductase</fullName>
        <ecNumber evidence="5">1.-.-.-</ecNumber>
    </submittedName>
</protein>
<dbReference type="EMBL" id="JBHTOF010000076">
    <property type="protein sequence ID" value="MFD1465701.1"/>
    <property type="molecule type" value="Genomic_DNA"/>
</dbReference>
<gene>
    <name evidence="5" type="ORF">ACFQ4L_06370</name>
</gene>
<dbReference type="InterPro" id="IPR036291">
    <property type="entry name" value="NAD(P)-bd_dom_sf"/>
</dbReference>
<evidence type="ECO:0000313" key="5">
    <source>
        <dbReference type="EMBL" id="MFD1465701.1"/>
    </source>
</evidence>
<dbReference type="PIRSF" id="PIRSF000126">
    <property type="entry name" value="11-beta-HSD1"/>
    <property type="match status" value="1"/>
</dbReference>
<dbReference type="PANTHER" id="PTHR44196:SF1">
    <property type="entry name" value="DEHYDROGENASE_REDUCTASE SDR FAMILY MEMBER 7B"/>
    <property type="match status" value="1"/>
</dbReference>
<dbReference type="SUPFAM" id="SSF51735">
    <property type="entry name" value="NAD(P)-binding Rossmann-fold domains"/>
    <property type="match status" value="1"/>
</dbReference>